<gene>
    <name evidence="10" type="ORF">SAMN02745910_00926</name>
</gene>
<feature type="transmembrane region" description="Helical" evidence="7">
    <location>
        <begin position="20"/>
        <end position="40"/>
    </location>
</feature>
<evidence type="ECO:0000256" key="4">
    <source>
        <dbReference type="ARBA" id="ARBA00022692"/>
    </source>
</evidence>
<evidence type="ECO:0000256" key="1">
    <source>
        <dbReference type="ARBA" id="ARBA00004651"/>
    </source>
</evidence>
<keyword evidence="6 7" id="KW-0472">Membrane</keyword>
<sequence>MEETISLRELFATLKKRLKLIIIITLAAGLISAIISYFVLTPVYQSSTQILVNQSKDGQQLYESYQIQTNLQLVNTYTVIMKSPAVLDKVKEQLDYQGSLAGKIQVTSEQDSQVLSVTVQDSDPELAAKIASTTATVFKSEIAKIMKVDNVTILSVAQIPDYPIKPNKMLNVAIALVVGLMTGVGLAFLLEYLDNTIKNENDIEELLGLPVMGVVAKVDGNANPTKQSKLGLRKTRRETYGA</sequence>
<feature type="domain" description="Tyrosine-protein kinase G-rich" evidence="9">
    <location>
        <begin position="140"/>
        <end position="189"/>
    </location>
</feature>
<accession>A0A1I5XKQ3</accession>
<dbReference type="PANTHER" id="PTHR32309">
    <property type="entry name" value="TYROSINE-PROTEIN KINASE"/>
    <property type="match status" value="1"/>
</dbReference>
<keyword evidence="11" id="KW-1185">Reference proteome</keyword>
<feature type="transmembrane region" description="Helical" evidence="7">
    <location>
        <begin position="169"/>
        <end position="190"/>
    </location>
</feature>
<dbReference type="GeneID" id="93709673"/>
<evidence type="ECO:0000256" key="6">
    <source>
        <dbReference type="ARBA" id="ARBA00023136"/>
    </source>
</evidence>
<feature type="domain" description="Polysaccharide chain length determinant N-terminal" evidence="8">
    <location>
        <begin position="3"/>
        <end position="94"/>
    </location>
</feature>
<dbReference type="Pfam" id="PF02706">
    <property type="entry name" value="Wzz"/>
    <property type="match status" value="1"/>
</dbReference>
<dbReference type="PANTHER" id="PTHR32309:SF13">
    <property type="entry name" value="FERRIC ENTEROBACTIN TRANSPORT PROTEIN FEPE"/>
    <property type="match status" value="1"/>
</dbReference>
<dbReference type="InterPro" id="IPR032807">
    <property type="entry name" value="GNVR"/>
</dbReference>
<dbReference type="Pfam" id="PF13807">
    <property type="entry name" value="GNVR"/>
    <property type="match status" value="1"/>
</dbReference>
<organism evidence="10 11">
    <name type="scientific">Priestia endophytica DSM 13796</name>
    <dbReference type="NCBI Taxonomy" id="1121089"/>
    <lineage>
        <taxon>Bacteria</taxon>
        <taxon>Bacillati</taxon>
        <taxon>Bacillota</taxon>
        <taxon>Bacilli</taxon>
        <taxon>Bacillales</taxon>
        <taxon>Bacillaceae</taxon>
        <taxon>Priestia</taxon>
    </lineage>
</organism>
<keyword evidence="3" id="KW-1003">Cell membrane</keyword>
<comment type="subcellular location">
    <subcellularLocation>
        <location evidence="1">Cell membrane</location>
        <topology evidence="1">Multi-pass membrane protein</topology>
    </subcellularLocation>
</comment>
<protein>
    <submittedName>
        <fullName evidence="10">Capsular polysaccharide biosynthesis protein</fullName>
    </submittedName>
</protein>
<evidence type="ECO:0000256" key="3">
    <source>
        <dbReference type="ARBA" id="ARBA00022475"/>
    </source>
</evidence>
<name>A0A1I5XKQ3_9BACI</name>
<dbReference type="RefSeq" id="WP_061803412.1">
    <property type="nucleotide sequence ID" value="NZ_FOXX01000002.1"/>
</dbReference>
<evidence type="ECO:0000313" key="10">
    <source>
        <dbReference type="EMBL" id="SFQ32561.1"/>
    </source>
</evidence>
<evidence type="ECO:0000259" key="8">
    <source>
        <dbReference type="Pfam" id="PF02706"/>
    </source>
</evidence>
<keyword evidence="5 7" id="KW-1133">Transmembrane helix</keyword>
<dbReference type="Proteomes" id="UP000182762">
    <property type="component" value="Unassembled WGS sequence"/>
</dbReference>
<comment type="caution">
    <text evidence="10">The sequence shown here is derived from an EMBL/GenBank/DDBJ whole genome shotgun (WGS) entry which is preliminary data.</text>
</comment>
<evidence type="ECO:0000256" key="2">
    <source>
        <dbReference type="ARBA" id="ARBA00006683"/>
    </source>
</evidence>
<evidence type="ECO:0000256" key="5">
    <source>
        <dbReference type="ARBA" id="ARBA00022989"/>
    </source>
</evidence>
<evidence type="ECO:0000256" key="7">
    <source>
        <dbReference type="SAM" id="Phobius"/>
    </source>
</evidence>
<evidence type="ECO:0000259" key="9">
    <source>
        <dbReference type="Pfam" id="PF13807"/>
    </source>
</evidence>
<dbReference type="InterPro" id="IPR050445">
    <property type="entry name" value="Bact_polysacc_biosynth/exp"/>
</dbReference>
<dbReference type="InterPro" id="IPR003856">
    <property type="entry name" value="LPS_length_determ_N"/>
</dbReference>
<keyword evidence="4 7" id="KW-0812">Transmembrane</keyword>
<comment type="similarity">
    <text evidence="2">Belongs to the CpsC/CapA family.</text>
</comment>
<proteinExistence type="inferred from homology"/>
<dbReference type="EMBL" id="FOXX01000002">
    <property type="protein sequence ID" value="SFQ32561.1"/>
    <property type="molecule type" value="Genomic_DNA"/>
</dbReference>
<evidence type="ECO:0000313" key="11">
    <source>
        <dbReference type="Proteomes" id="UP000182762"/>
    </source>
</evidence>
<reference evidence="10 11" key="1">
    <citation type="submission" date="2016-10" db="EMBL/GenBank/DDBJ databases">
        <authorList>
            <person name="Varghese N."/>
            <person name="Submissions S."/>
        </authorList>
    </citation>
    <scope>NUCLEOTIDE SEQUENCE [LARGE SCALE GENOMIC DNA]</scope>
    <source>
        <strain evidence="10 11">DSM 13796</strain>
    </source>
</reference>